<protein>
    <recommendedName>
        <fullName evidence="12">Cytochrome P450</fullName>
    </recommendedName>
</protein>
<evidence type="ECO:0008006" key="12">
    <source>
        <dbReference type="Google" id="ProtNLM"/>
    </source>
</evidence>
<sequence>TQMELALIFAVSAVSSLLYYIFTYYRNVSKYPKGPFPLPLVGNLFSLNSRQLHQNIRELSLKFGPVFTIFVPMPIVVLADYEAVKEAFVNKGDDFAGRPNVVVDKRTQFCDNQGVGNSNGQSWKENRRQAITILRDFGMGKNLMEEQVKMSITEYLRCLENIKDKSKVDMRWPIQLMIANIINETLFGYRYDYDNCDPLINYVESFNKFLTDISSSLLRYVAVSFKWIRHIPVIKYYVVDRHIMNYIRTNVDRALEKCEGERDSECFVHAYAKKIGLSLHLTKENLYATCSDFFLAGQETTTTTLRWAMLLLAANPDKQDKLREEVLRVVGRSRLPSMADKKEMPYTTAVVHEVQRRANILMINVLRKTVTDTEVMGHKIPANTNVNGDIHQIMAFDPVFENPEEFRPERYLSTDGNTLNKELIDRTVPFSMGRRQCAAEGLARMELFLGLATTVQHYRISPSSEGEIDLTPELNIVLLPKEQMLKLE</sequence>
<reference evidence="10" key="1">
    <citation type="submission" date="2023-10" db="EMBL/GenBank/DDBJ databases">
        <title>Genome assembly of Pristionchus species.</title>
        <authorList>
            <person name="Yoshida K."/>
            <person name="Sommer R.J."/>
        </authorList>
    </citation>
    <scope>NUCLEOTIDE SEQUENCE</scope>
    <source>
        <strain evidence="10">RS5133</strain>
    </source>
</reference>
<dbReference type="Pfam" id="PF00067">
    <property type="entry name" value="p450"/>
    <property type="match status" value="1"/>
</dbReference>
<evidence type="ECO:0000256" key="9">
    <source>
        <dbReference type="SAM" id="Phobius"/>
    </source>
</evidence>
<dbReference type="GO" id="GO:0004497">
    <property type="term" value="F:monooxygenase activity"/>
    <property type="evidence" value="ECO:0007669"/>
    <property type="project" value="UniProtKB-KW"/>
</dbReference>
<proteinExistence type="inferred from homology"/>
<keyword evidence="11" id="KW-1185">Reference proteome</keyword>
<comment type="similarity">
    <text evidence="2 8">Belongs to the cytochrome P450 family.</text>
</comment>
<evidence type="ECO:0000256" key="4">
    <source>
        <dbReference type="ARBA" id="ARBA00023002"/>
    </source>
</evidence>
<feature type="transmembrane region" description="Helical" evidence="9">
    <location>
        <begin position="6"/>
        <end position="25"/>
    </location>
</feature>
<organism evidence="10 11">
    <name type="scientific">Pristionchus fissidentatus</name>
    <dbReference type="NCBI Taxonomy" id="1538716"/>
    <lineage>
        <taxon>Eukaryota</taxon>
        <taxon>Metazoa</taxon>
        <taxon>Ecdysozoa</taxon>
        <taxon>Nematoda</taxon>
        <taxon>Chromadorea</taxon>
        <taxon>Rhabditida</taxon>
        <taxon>Rhabditina</taxon>
        <taxon>Diplogasteromorpha</taxon>
        <taxon>Diplogasteroidea</taxon>
        <taxon>Neodiplogasteridae</taxon>
        <taxon>Pristionchus</taxon>
    </lineage>
</organism>
<feature type="non-terminal residue" evidence="10">
    <location>
        <position position="488"/>
    </location>
</feature>
<keyword evidence="6 8" id="KW-0503">Monooxygenase</keyword>
<dbReference type="PANTHER" id="PTHR24284">
    <property type="entry name" value="CYTOCHROME P450 FAMILY"/>
    <property type="match status" value="1"/>
</dbReference>
<comment type="cofactor">
    <cofactor evidence="1 7">
        <name>heme</name>
        <dbReference type="ChEBI" id="CHEBI:30413"/>
    </cofactor>
</comment>
<evidence type="ECO:0000313" key="10">
    <source>
        <dbReference type="EMBL" id="GMT23017.1"/>
    </source>
</evidence>
<feature type="non-terminal residue" evidence="10">
    <location>
        <position position="1"/>
    </location>
</feature>
<dbReference type="GO" id="GO:0020037">
    <property type="term" value="F:heme binding"/>
    <property type="evidence" value="ECO:0007669"/>
    <property type="project" value="InterPro"/>
</dbReference>
<keyword evidence="9" id="KW-1133">Transmembrane helix</keyword>
<dbReference type="PRINTS" id="PR00463">
    <property type="entry name" value="EP450I"/>
</dbReference>
<keyword evidence="9" id="KW-0472">Membrane</keyword>
<dbReference type="CDD" id="cd20617">
    <property type="entry name" value="CYP1_2-like"/>
    <property type="match status" value="1"/>
</dbReference>
<feature type="binding site" description="axial binding residue" evidence="7">
    <location>
        <position position="437"/>
    </location>
    <ligand>
        <name>heme</name>
        <dbReference type="ChEBI" id="CHEBI:30413"/>
    </ligand>
    <ligandPart>
        <name>Fe</name>
        <dbReference type="ChEBI" id="CHEBI:18248"/>
    </ligandPart>
</feature>
<dbReference type="AlphaFoldDB" id="A0AAV5VTK7"/>
<keyword evidence="7 8" id="KW-0349">Heme</keyword>
<evidence type="ECO:0000256" key="7">
    <source>
        <dbReference type="PIRSR" id="PIRSR602401-1"/>
    </source>
</evidence>
<dbReference type="InterPro" id="IPR036396">
    <property type="entry name" value="Cyt_P450_sf"/>
</dbReference>
<dbReference type="GO" id="GO:0005506">
    <property type="term" value="F:iron ion binding"/>
    <property type="evidence" value="ECO:0007669"/>
    <property type="project" value="InterPro"/>
</dbReference>
<gene>
    <name evidence="10" type="ORF">PFISCL1PPCAC_14314</name>
</gene>
<dbReference type="EMBL" id="BTSY01000004">
    <property type="protein sequence ID" value="GMT23017.1"/>
    <property type="molecule type" value="Genomic_DNA"/>
</dbReference>
<evidence type="ECO:0000256" key="3">
    <source>
        <dbReference type="ARBA" id="ARBA00022723"/>
    </source>
</evidence>
<dbReference type="Proteomes" id="UP001432322">
    <property type="component" value="Unassembled WGS sequence"/>
</dbReference>
<evidence type="ECO:0000256" key="5">
    <source>
        <dbReference type="ARBA" id="ARBA00023004"/>
    </source>
</evidence>
<dbReference type="SUPFAM" id="SSF48264">
    <property type="entry name" value="Cytochrome P450"/>
    <property type="match status" value="1"/>
</dbReference>
<dbReference type="FunFam" id="1.10.630.10:FF:000036">
    <property type="entry name" value="CYtochrome P450 family"/>
    <property type="match status" value="1"/>
</dbReference>
<dbReference type="Gene3D" id="1.10.630.10">
    <property type="entry name" value="Cytochrome P450"/>
    <property type="match status" value="1"/>
</dbReference>
<evidence type="ECO:0000313" key="11">
    <source>
        <dbReference type="Proteomes" id="UP001432322"/>
    </source>
</evidence>
<keyword evidence="9" id="KW-0812">Transmembrane</keyword>
<evidence type="ECO:0000256" key="2">
    <source>
        <dbReference type="ARBA" id="ARBA00010617"/>
    </source>
</evidence>
<comment type="caution">
    <text evidence="10">The sequence shown here is derived from an EMBL/GenBank/DDBJ whole genome shotgun (WGS) entry which is preliminary data.</text>
</comment>
<dbReference type="PROSITE" id="PS00086">
    <property type="entry name" value="CYTOCHROME_P450"/>
    <property type="match status" value="1"/>
</dbReference>
<dbReference type="PRINTS" id="PR00385">
    <property type="entry name" value="P450"/>
</dbReference>
<dbReference type="InterPro" id="IPR001128">
    <property type="entry name" value="Cyt_P450"/>
</dbReference>
<keyword evidence="5 7" id="KW-0408">Iron</keyword>
<dbReference type="GO" id="GO:0016705">
    <property type="term" value="F:oxidoreductase activity, acting on paired donors, with incorporation or reduction of molecular oxygen"/>
    <property type="evidence" value="ECO:0007669"/>
    <property type="project" value="InterPro"/>
</dbReference>
<accession>A0AAV5VTK7</accession>
<name>A0AAV5VTK7_9BILA</name>
<evidence type="ECO:0000256" key="8">
    <source>
        <dbReference type="RuleBase" id="RU000461"/>
    </source>
</evidence>
<dbReference type="PANTHER" id="PTHR24284:SF1">
    <property type="entry name" value="CYTOCHROME P450 FAMILY"/>
    <property type="match status" value="1"/>
</dbReference>
<keyword evidence="3 7" id="KW-0479">Metal-binding</keyword>
<dbReference type="InterPro" id="IPR002401">
    <property type="entry name" value="Cyt_P450_E_grp-I"/>
</dbReference>
<dbReference type="InterPro" id="IPR017972">
    <property type="entry name" value="Cyt_P450_CS"/>
</dbReference>
<evidence type="ECO:0000256" key="6">
    <source>
        <dbReference type="ARBA" id="ARBA00023033"/>
    </source>
</evidence>
<keyword evidence="4 8" id="KW-0560">Oxidoreductase</keyword>
<evidence type="ECO:0000256" key="1">
    <source>
        <dbReference type="ARBA" id="ARBA00001971"/>
    </source>
</evidence>